<dbReference type="RefSeq" id="WP_184788687.1">
    <property type="nucleotide sequence ID" value="NZ_BONT01000105.1"/>
</dbReference>
<comment type="caution">
    <text evidence="2">The sequence shown here is derived from an EMBL/GenBank/DDBJ whole genome shotgun (WGS) entry which is preliminary data.</text>
</comment>
<evidence type="ECO:0000313" key="3">
    <source>
        <dbReference type="Proteomes" id="UP000548476"/>
    </source>
</evidence>
<proteinExistence type="predicted"/>
<reference evidence="2 3" key="1">
    <citation type="submission" date="2020-08" db="EMBL/GenBank/DDBJ databases">
        <title>Genomic Encyclopedia of Type Strains, Phase IV (KMG-IV): sequencing the most valuable type-strain genomes for metagenomic binning, comparative biology and taxonomic classification.</title>
        <authorList>
            <person name="Goeker M."/>
        </authorList>
    </citation>
    <scope>NUCLEOTIDE SEQUENCE [LARGE SCALE GENOMIC DNA]</scope>
    <source>
        <strain evidence="2 3">YIM 65646</strain>
    </source>
</reference>
<protein>
    <submittedName>
        <fullName evidence="2">Uncharacterized protein</fullName>
    </submittedName>
</protein>
<feature type="region of interest" description="Disordered" evidence="1">
    <location>
        <begin position="1"/>
        <end position="24"/>
    </location>
</feature>
<sequence length="416" mass="43131">MTENGSDITQYPTVETPGNVEGMLKGTPVTKSATGLAESITGAISGDDRLSSAAHIPADIGMLAMEGMLALRDPIYWLANAGLSIMIELVQPFEDLIELVSGDPDEMGRQQEVWGQVGSALEALSGETSSAVQANMNGWSGQDADAASEQLNALGAAILAAAHETQSVKTLLGWAKALAEAIFAVIKSILAELVSWLITRGLMALANSTWSFGASMAAFVLTGSIKAFQMFNRAMNKFMQASKIFKAIAGPMMKFLGKNPFRGLTEYTLWKSVLIKAGIGLLGGAGSAFATGKDAAFGGPSGTPSLPGGGGGTGIMVNLDEFEQMAGALEGLSKNAGGISKVAQDTAGAEMVWGLPGTFGFESAYNESCGGLVQAIGEIEGAFNGNAMRLRSCGEAYNATEEAAAAHLNKFLTKFK</sequence>
<evidence type="ECO:0000313" key="2">
    <source>
        <dbReference type="EMBL" id="MBB6035857.1"/>
    </source>
</evidence>
<dbReference type="Proteomes" id="UP000548476">
    <property type="component" value="Unassembled WGS sequence"/>
</dbReference>
<feature type="compositionally biased region" description="Polar residues" evidence="1">
    <location>
        <begin position="1"/>
        <end position="13"/>
    </location>
</feature>
<name>A0A841FRE0_9ACTN</name>
<accession>A0A841FRE0</accession>
<gene>
    <name evidence="2" type="ORF">HNR73_003721</name>
</gene>
<organism evidence="2 3">
    <name type="scientific">Phytomonospora endophytica</name>
    <dbReference type="NCBI Taxonomy" id="714109"/>
    <lineage>
        <taxon>Bacteria</taxon>
        <taxon>Bacillati</taxon>
        <taxon>Actinomycetota</taxon>
        <taxon>Actinomycetes</taxon>
        <taxon>Micromonosporales</taxon>
        <taxon>Micromonosporaceae</taxon>
        <taxon>Phytomonospora</taxon>
    </lineage>
</organism>
<keyword evidence="3" id="KW-1185">Reference proteome</keyword>
<evidence type="ECO:0000256" key="1">
    <source>
        <dbReference type="SAM" id="MobiDB-lite"/>
    </source>
</evidence>
<dbReference type="AlphaFoldDB" id="A0A841FRE0"/>
<dbReference type="EMBL" id="JACHGT010000007">
    <property type="protein sequence ID" value="MBB6035857.1"/>
    <property type="molecule type" value="Genomic_DNA"/>
</dbReference>